<dbReference type="KEGG" id="agi:FSB73_20425"/>
<dbReference type="RefSeq" id="WP_146786540.1">
    <property type="nucleotide sequence ID" value="NZ_CP042434.1"/>
</dbReference>
<dbReference type="InterPro" id="IPR005084">
    <property type="entry name" value="CBM6"/>
</dbReference>
<dbReference type="Pfam" id="PF03422">
    <property type="entry name" value="CBM_6"/>
    <property type="match status" value="1"/>
</dbReference>
<dbReference type="Gene3D" id="2.60.120.260">
    <property type="entry name" value="Galactose-binding domain-like"/>
    <property type="match status" value="1"/>
</dbReference>
<accession>A0A5B8VRG2</accession>
<dbReference type="OrthoDB" id="1450284at2"/>
<evidence type="ECO:0000259" key="1">
    <source>
        <dbReference type="PROSITE" id="PS51175"/>
    </source>
</evidence>
<dbReference type="SUPFAM" id="SSF49785">
    <property type="entry name" value="Galactose-binding domain-like"/>
    <property type="match status" value="1"/>
</dbReference>
<dbReference type="PROSITE" id="PS51175">
    <property type="entry name" value="CBM6"/>
    <property type="match status" value="1"/>
</dbReference>
<dbReference type="CDD" id="cd04084">
    <property type="entry name" value="CBM6_xylanase-like"/>
    <property type="match status" value="1"/>
</dbReference>
<dbReference type="GO" id="GO:0030246">
    <property type="term" value="F:carbohydrate binding"/>
    <property type="evidence" value="ECO:0007669"/>
    <property type="project" value="InterPro"/>
</dbReference>
<evidence type="ECO:0000313" key="3">
    <source>
        <dbReference type="Proteomes" id="UP000321291"/>
    </source>
</evidence>
<dbReference type="InterPro" id="IPR008979">
    <property type="entry name" value="Galactose-bd-like_sf"/>
</dbReference>
<keyword evidence="3" id="KW-1185">Reference proteome</keyword>
<proteinExistence type="predicted"/>
<gene>
    <name evidence="2" type="ORF">FSB73_20425</name>
</gene>
<feature type="domain" description="CBM6" evidence="1">
    <location>
        <begin position="1"/>
        <end position="101"/>
    </location>
</feature>
<name>A0A5B8VRG2_9BACT</name>
<dbReference type="AlphaFoldDB" id="A0A5B8VRG2"/>
<reference evidence="2 3" key="1">
    <citation type="journal article" date="2017" name="Int. J. Syst. Evol. Microbiol.">
        <title>Arachidicoccus ginsenosidivorans sp. nov., with ginsenoside-converting activity isolated from ginseng cultivating soil.</title>
        <authorList>
            <person name="Siddiqi M.Z."/>
            <person name="Aslam Z."/>
            <person name="Im W.T."/>
        </authorList>
    </citation>
    <scope>NUCLEOTIDE SEQUENCE [LARGE SCALE GENOMIC DNA]</scope>
    <source>
        <strain evidence="2 3">Gsoil 809</strain>
    </source>
</reference>
<protein>
    <submittedName>
        <fullName evidence="2">Carbohydrate-binding protein</fullName>
    </submittedName>
</protein>
<organism evidence="2 3">
    <name type="scientific">Arachidicoccus ginsenosidivorans</name>
    <dbReference type="NCBI Taxonomy" id="496057"/>
    <lineage>
        <taxon>Bacteria</taxon>
        <taxon>Pseudomonadati</taxon>
        <taxon>Bacteroidota</taxon>
        <taxon>Chitinophagia</taxon>
        <taxon>Chitinophagales</taxon>
        <taxon>Chitinophagaceae</taxon>
        <taxon>Arachidicoccus</taxon>
    </lineage>
</organism>
<sequence length="104" mass="11875">MQDDAYIKVRDVNINKGAKDFKAEVWAAKSGGSIEIYVDRIDADCLIGNLKINPTGETENWQVQSTKLRPAQGLHEGLHDLYFVFKVPDKNTVHFNWWQIKGTK</sequence>
<dbReference type="Proteomes" id="UP000321291">
    <property type="component" value="Chromosome"/>
</dbReference>
<dbReference type="EMBL" id="CP042434">
    <property type="protein sequence ID" value="QEC73681.1"/>
    <property type="molecule type" value="Genomic_DNA"/>
</dbReference>
<evidence type="ECO:0000313" key="2">
    <source>
        <dbReference type="EMBL" id="QEC73681.1"/>
    </source>
</evidence>